<organism evidence="1">
    <name type="scientific">Rhizophora mucronata</name>
    <name type="common">Asiatic mangrove</name>
    <dbReference type="NCBI Taxonomy" id="61149"/>
    <lineage>
        <taxon>Eukaryota</taxon>
        <taxon>Viridiplantae</taxon>
        <taxon>Streptophyta</taxon>
        <taxon>Embryophyta</taxon>
        <taxon>Tracheophyta</taxon>
        <taxon>Spermatophyta</taxon>
        <taxon>Magnoliopsida</taxon>
        <taxon>eudicotyledons</taxon>
        <taxon>Gunneridae</taxon>
        <taxon>Pentapetalae</taxon>
        <taxon>rosids</taxon>
        <taxon>fabids</taxon>
        <taxon>Malpighiales</taxon>
        <taxon>Rhizophoraceae</taxon>
        <taxon>Rhizophora</taxon>
    </lineage>
</organism>
<name>A0A2P2M582_RHIMU</name>
<dbReference type="EMBL" id="GGEC01044887">
    <property type="protein sequence ID" value="MBX25371.1"/>
    <property type="molecule type" value="Transcribed_RNA"/>
</dbReference>
<proteinExistence type="predicted"/>
<sequence>MTSWCYMERIKGQSGCLGSTLSTSIPLHLYENRWTRRREIKLFNTRNLEIGIKF</sequence>
<dbReference type="AlphaFoldDB" id="A0A2P2M582"/>
<reference evidence="1" key="1">
    <citation type="submission" date="2018-02" db="EMBL/GenBank/DDBJ databases">
        <title>Rhizophora mucronata_Transcriptome.</title>
        <authorList>
            <person name="Meera S.P."/>
            <person name="Sreeshan A."/>
            <person name="Augustine A."/>
        </authorList>
    </citation>
    <scope>NUCLEOTIDE SEQUENCE</scope>
    <source>
        <tissue evidence="1">Leaf</tissue>
    </source>
</reference>
<protein>
    <submittedName>
        <fullName evidence="1">Uncharacterized protein</fullName>
    </submittedName>
</protein>
<evidence type="ECO:0000313" key="1">
    <source>
        <dbReference type="EMBL" id="MBX25371.1"/>
    </source>
</evidence>
<accession>A0A2P2M582</accession>